<dbReference type="CDD" id="cd19608">
    <property type="entry name" value="GH113_mannanase-like"/>
    <property type="match status" value="1"/>
</dbReference>
<name>A0A1F4V3D4_UNCKA</name>
<comment type="caution">
    <text evidence="2">The sequence shown here is derived from an EMBL/GenBank/DDBJ whole genome shotgun (WGS) entry which is preliminary data.</text>
</comment>
<organism evidence="2 3">
    <name type="scientific">candidate division WWE3 bacterium RBG_16_37_10</name>
    <dbReference type="NCBI Taxonomy" id="1802610"/>
    <lineage>
        <taxon>Bacteria</taxon>
        <taxon>Katanobacteria</taxon>
    </lineage>
</organism>
<dbReference type="Gene3D" id="3.20.20.80">
    <property type="entry name" value="Glycosidases"/>
    <property type="match status" value="1"/>
</dbReference>
<dbReference type="EMBL" id="MEUT01000033">
    <property type="protein sequence ID" value="OGC50993.1"/>
    <property type="molecule type" value="Genomic_DNA"/>
</dbReference>
<evidence type="ECO:0008006" key="4">
    <source>
        <dbReference type="Google" id="ProtNLM"/>
    </source>
</evidence>
<dbReference type="PANTHER" id="PTHR15124:SF27">
    <property type="entry name" value="MIGRATION AND INVASION ENHANCER 1"/>
    <property type="match status" value="1"/>
</dbReference>
<dbReference type="SUPFAM" id="SSF51445">
    <property type="entry name" value="(Trans)glycosidases"/>
    <property type="match status" value="1"/>
</dbReference>
<accession>A0A1F4V3D4</accession>
<dbReference type="InterPro" id="IPR055151">
    <property type="entry name" value="GH113"/>
</dbReference>
<dbReference type="InterPro" id="IPR051441">
    <property type="entry name" value="SelW_related"/>
</dbReference>
<protein>
    <recommendedName>
        <fullName evidence="4">Glycoside hydrolase family 5 domain-containing protein</fullName>
    </recommendedName>
</protein>
<proteinExistence type="predicted"/>
<evidence type="ECO:0000256" key="1">
    <source>
        <dbReference type="SAM" id="MobiDB-lite"/>
    </source>
</evidence>
<gene>
    <name evidence="2" type="ORF">A2W32_00330</name>
</gene>
<dbReference type="PANTHER" id="PTHR15124">
    <property type="entry name" value="SELENOPROTEIN W"/>
    <property type="match status" value="1"/>
</dbReference>
<dbReference type="Proteomes" id="UP000177371">
    <property type="component" value="Unassembled WGS sequence"/>
</dbReference>
<dbReference type="Pfam" id="PF22612">
    <property type="entry name" value="GH113"/>
    <property type="match status" value="1"/>
</dbReference>
<sequence>MRKGYLPVLHFSVFLLVLSAISLLFSGTVYADISSPDWQKGVTFHLINETNSDVDASLVKIKETGANFMTISPGWITDSTTSSNVDRKSRTPIDSLVTYTINKAHSLGLKVMIKPHLDISSGRWRANLDPSNKATFFANYKKMILGYANIAQATGAEQLCIGAELYKLTSNLSNEPYWRDIISSVRAVYSGKLTYSANASNSTYEEIGLPFWDALDIVGISMYKRLSTTKTPTVSSLLTEWQKIETNFVLPAYNKLNKPIIFSEIGYRSADGAAIEPGNYDSSSPVDYQEQVDLYTALFEFWKGKDYFFGVNLWDWKPESRAASTPQNDYPPQLKPAEAVLKNYFLSTVNVPTPTPTPTLSPTPTLTPTPTATPTPTPSPTPTVEPTITPTPTPTTTPTPTPTPVQDIEEIPLFTGEIVIFSPEDGSKISGEKKLKIYIKNIKPSNYVATYSVDGKPEVIMENSSIYKQSKVNFDSWNWNEDGPYKVLFRAFDKNGVLVDTADLTLFIRR</sequence>
<dbReference type="STRING" id="1802610.A2W32_00330"/>
<reference evidence="2 3" key="1">
    <citation type="journal article" date="2016" name="Nat. Commun.">
        <title>Thousands of microbial genomes shed light on interconnected biogeochemical processes in an aquifer system.</title>
        <authorList>
            <person name="Anantharaman K."/>
            <person name="Brown C.T."/>
            <person name="Hug L.A."/>
            <person name="Sharon I."/>
            <person name="Castelle C.J."/>
            <person name="Probst A.J."/>
            <person name="Thomas B.C."/>
            <person name="Singh A."/>
            <person name="Wilkins M.J."/>
            <person name="Karaoz U."/>
            <person name="Brodie E.L."/>
            <person name="Williams K.H."/>
            <person name="Hubbard S.S."/>
            <person name="Banfield J.F."/>
        </authorList>
    </citation>
    <scope>NUCLEOTIDE SEQUENCE [LARGE SCALE GENOMIC DNA]</scope>
</reference>
<evidence type="ECO:0000313" key="3">
    <source>
        <dbReference type="Proteomes" id="UP000177371"/>
    </source>
</evidence>
<evidence type="ECO:0000313" key="2">
    <source>
        <dbReference type="EMBL" id="OGC50993.1"/>
    </source>
</evidence>
<feature type="compositionally biased region" description="Pro residues" evidence="1">
    <location>
        <begin position="353"/>
        <end position="403"/>
    </location>
</feature>
<feature type="region of interest" description="Disordered" evidence="1">
    <location>
        <begin position="353"/>
        <end position="405"/>
    </location>
</feature>
<dbReference type="AlphaFoldDB" id="A0A1F4V3D4"/>
<dbReference type="InterPro" id="IPR017853">
    <property type="entry name" value="GH"/>
</dbReference>